<dbReference type="Proteomes" id="UP000799118">
    <property type="component" value="Unassembled WGS sequence"/>
</dbReference>
<accession>A0A6A4H191</accession>
<keyword evidence="2" id="KW-1185">Reference proteome</keyword>
<name>A0A6A4H191_9AGAR</name>
<evidence type="ECO:0000313" key="2">
    <source>
        <dbReference type="Proteomes" id="UP000799118"/>
    </source>
</evidence>
<protein>
    <submittedName>
        <fullName evidence="1">Uncharacterized protein</fullName>
    </submittedName>
</protein>
<sequence>MTNRNVPIEDLGLNMSQHQFNVAVPSSSKPANGVVLASTPFRLMKHHLERNGTENQESPPKWHTLQMQNKDLEGNADYLEHCYHQL</sequence>
<dbReference type="EMBL" id="ML769640">
    <property type="protein sequence ID" value="KAE9390967.1"/>
    <property type="molecule type" value="Genomic_DNA"/>
</dbReference>
<dbReference type="AlphaFoldDB" id="A0A6A4H191"/>
<reference evidence="1" key="1">
    <citation type="journal article" date="2019" name="Environ. Microbiol.">
        <title>Fungal ecological strategies reflected in gene transcription - a case study of two litter decomposers.</title>
        <authorList>
            <person name="Barbi F."/>
            <person name="Kohler A."/>
            <person name="Barry K."/>
            <person name="Baskaran P."/>
            <person name="Daum C."/>
            <person name="Fauchery L."/>
            <person name="Ihrmark K."/>
            <person name="Kuo A."/>
            <person name="LaButti K."/>
            <person name="Lipzen A."/>
            <person name="Morin E."/>
            <person name="Grigoriev I.V."/>
            <person name="Henrissat B."/>
            <person name="Lindahl B."/>
            <person name="Martin F."/>
        </authorList>
    </citation>
    <scope>NUCLEOTIDE SEQUENCE</scope>
    <source>
        <strain evidence="1">JB14</strain>
    </source>
</reference>
<gene>
    <name evidence="1" type="ORF">BT96DRAFT_1001804</name>
</gene>
<proteinExistence type="predicted"/>
<evidence type="ECO:0000313" key="1">
    <source>
        <dbReference type="EMBL" id="KAE9390967.1"/>
    </source>
</evidence>
<organism evidence="1 2">
    <name type="scientific">Gymnopus androsaceus JB14</name>
    <dbReference type="NCBI Taxonomy" id="1447944"/>
    <lineage>
        <taxon>Eukaryota</taxon>
        <taxon>Fungi</taxon>
        <taxon>Dikarya</taxon>
        <taxon>Basidiomycota</taxon>
        <taxon>Agaricomycotina</taxon>
        <taxon>Agaricomycetes</taxon>
        <taxon>Agaricomycetidae</taxon>
        <taxon>Agaricales</taxon>
        <taxon>Marasmiineae</taxon>
        <taxon>Omphalotaceae</taxon>
        <taxon>Gymnopus</taxon>
    </lineage>
</organism>